<feature type="compositionally biased region" description="Low complexity" evidence="1">
    <location>
        <begin position="546"/>
        <end position="565"/>
    </location>
</feature>
<protein>
    <submittedName>
        <fullName evidence="3">SseB family protein</fullName>
    </submittedName>
</protein>
<organism evidence="3 4">
    <name type="scientific">Actinomadura monticuli</name>
    <dbReference type="NCBI Taxonomy" id="3097367"/>
    <lineage>
        <taxon>Bacteria</taxon>
        <taxon>Bacillati</taxon>
        <taxon>Actinomycetota</taxon>
        <taxon>Actinomycetes</taxon>
        <taxon>Streptosporangiales</taxon>
        <taxon>Thermomonosporaceae</taxon>
        <taxon>Actinomadura</taxon>
    </lineage>
</organism>
<sequence>MATVADAWRPTSELEHRLQETVRAGDQESYFRLLADSELVVPVPPELVDGVLANETQPSWPTQEEDGRVHVLAYTSASAMRACLGPSYQHFMTVRFGDIAETWPDARWWLAIDAPGHGVGTVLPIEARMPAWFVRQVAEGDGRPPQVGRAPAPWEELRDQHRDLPRQSPRPEFQPANDVERELLRAAANNDHDLFLQTLAGTDVLLPVPDDMDFALRPGRPGFPWQTREVDGSTVVPVFTSPERLLEASGAGTEYIKLPFTVALRYWPNHDWLLAINSGSPAGGTVLAQQLPGLATWADQRAAQRMTERFEPQNDIEQRLFDAARRGDTDTFYKIVLAAQVLVPADADTPWGIVPGDADFPWRPVPVHGRTSIQVFTSLKWMNEAIGSSRFIMPSLHEMVAAWPDTEWTLVLNPGTPIDAAMPGDQIRTLRLPATPPGTPPSASTPPPPETPAVPVAPAVPGRHGAHTDPLASAGTLGAPTGGPGHEGVPAAPAAPGDLSSNAGFSGMPGDTADPGGMSSGEAAFGEANMGQGPAADSTEGTRHNALPLGGVPGSVGTPSGPVAGQEPATPYADPRTPEAPGGTIGAPSATPADATAHQGGTTPSDPPGSVGTPGSPAAGQEPAANPGETPYSDPGMPGMPGAPGEAADPTDAGSAPSNVTPGSADLPGAPTEGPRHATSPQIGAPGSPDATNAPGSIGTPNVPAAGQEPATPYTDPHTPSAPGGTIGGPNAVQGDATGHPGADASNPPGSGGTPGSPAAGQVPAANPGETPYSDPRTPGTAAEAVSGGSTGGPNAAPGDVTGYRGGPDASNLPGGVGAPGGPHAGQEPAANTGGTPFTGPRTSGIPGIPGDAAASTDGRDGMAPGDVNGRHAGSPAEGVQDGLDASGLPSSFGAGSGQEPTIDVGEGAYGSRTSGEHPHAGAPGVASEAAPGPSAQLGGSGPTAPASNVGDATYTDPRLPGMPGMPGAPVGATDPAGGADIAPGDVSGHHGGPPHQGAPGDAGASGQPGGVGGPSTGGDLPGAGADVGGFGTSNAAPSGEPDDRGEGAQHAPSGGVVDPLAGYGAPPNAGETPYGDPRAFGMPGAPGPHAVPPQDHVAGQGPAADVGGMPYGDPLAPGAANPAQGDVTGRHAGSPHDGLPGTAGAPDLSDRVGAPEGRQDVAGAGHSGEVPFNDARTQDGFAGEAPGGRTGSPPSGAGERGLRAVEPVFEPGNRIDQELYEAAAGGDSDAFLRVLLNANVLVPIPDDAPLEVTPMQRDFRWDAALRSEASVQVFTSLVRLREVLPESRFVYADFRELIGAWPRDDWAMLLNPGTRIGASLQGDQVRALSEWAMRVGLVPARPEVPLPPPRQEPAVAELPSDLDDRVSSPTIMQKVVPHGHVAWYLEQGYDRAGGFVHSTGDVAELQTPSQLYEALGLLYEGSPFSPADEGVYVIRWPAYCPDLYRVPFGGRDESEMAAWGEAGWVVERPPFLGSGFAPGSAGSIREYKVDSVRLPYGAEMYYLGRDRSERFVAMYDPDRLAWLRPEAGPEGWDGRTEAAQ</sequence>
<dbReference type="Proteomes" id="UP001569963">
    <property type="component" value="Unassembled WGS sequence"/>
</dbReference>
<accession>A0ABV4Q574</accession>
<feature type="compositionally biased region" description="Low complexity" evidence="1">
    <location>
        <begin position="453"/>
        <end position="462"/>
    </location>
</feature>
<dbReference type="Pfam" id="PF07179">
    <property type="entry name" value="SseB"/>
    <property type="match status" value="4"/>
</dbReference>
<feature type="domain" description="SseB protein N-terminal" evidence="2">
    <location>
        <begin position="181"/>
        <end position="291"/>
    </location>
</feature>
<dbReference type="RefSeq" id="WP_371947644.1">
    <property type="nucleotide sequence ID" value="NZ_JAXCEI010000002.1"/>
</dbReference>
<evidence type="ECO:0000259" key="2">
    <source>
        <dbReference type="Pfam" id="PF07179"/>
    </source>
</evidence>
<feature type="compositionally biased region" description="Low complexity" evidence="1">
    <location>
        <begin position="994"/>
        <end position="1006"/>
    </location>
</feature>
<dbReference type="EMBL" id="JAXCEI010000002">
    <property type="protein sequence ID" value="MFA1538304.1"/>
    <property type="molecule type" value="Genomic_DNA"/>
</dbReference>
<dbReference type="InterPro" id="IPR009839">
    <property type="entry name" value="SseB_N"/>
</dbReference>
<keyword evidence="4" id="KW-1185">Reference proteome</keyword>
<name>A0ABV4Q574_9ACTN</name>
<gene>
    <name evidence="3" type="ORF">SM611_05115</name>
</gene>
<evidence type="ECO:0000313" key="3">
    <source>
        <dbReference type="EMBL" id="MFA1538304.1"/>
    </source>
</evidence>
<feature type="region of interest" description="Disordered" evidence="1">
    <location>
        <begin position="429"/>
        <end position="1201"/>
    </location>
</feature>
<proteinExistence type="predicted"/>
<feature type="domain" description="SseB protein N-terminal" evidence="2">
    <location>
        <begin position="23"/>
        <end position="124"/>
    </location>
</feature>
<feature type="domain" description="SseB protein N-terminal" evidence="2">
    <location>
        <begin position="1222"/>
        <end position="1328"/>
    </location>
</feature>
<reference evidence="3 4" key="1">
    <citation type="submission" date="2023-11" db="EMBL/GenBank/DDBJ databases">
        <title>Actinomadura monticuli sp. nov., isolated from volcanic ash.</title>
        <authorList>
            <person name="Lee S.D."/>
            <person name="Yang H."/>
            <person name="Kim I.S."/>
        </authorList>
    </citation>
    <scope>NUCLEOTIDE SEQUENCE [LARGE SCALE GENOMIC DNA]</scope>
    <source>
        <strain evidence="3 4">DLS-62</strain>
    </source>
</reference>
<feature type="compositionally biased region" description="Gly residues" evidence="1">
    <location>
        <begin position="1007"/>
        <end position="1032"/>
    </location>
</feature>
<feature type="compositionally biased region" description="Pro residues" evidence="1">
    <location>
        <begin position="434"/>
        <end position="452"/>
    </location>
</feature>
<feature type="compositionally biased region" description="Low complexity" evidence="1">
    <location>
        <begin position="962"/>
        <end position="973"/>
    </location>
</feature>
<feature type="domain" description="SseB protein N-terminal" evidence="2">
    <location>
        <begin position="324"/>
        <end position="428"/>
    </location>
</feature>
<evidence type="ECO:0000313" key="4">
    <source>
        <dbReference type="Proteomes" id="UP001569963"/>
    </source>
</evidence>
<feature type="compositionally biased region" description="Gly residues" evidence="1">
    <location>
        <begin position="815"/>
        <end position="824"/>
    </location>
</feature>
<evidence type="ECO:0000256" key="1">
    <source>
        <dbReference type="SAM" id="MobiDB-lite"/>
    </source>
</evidence>
<comment type="caution">
    <text evidence="3">The sequence shown here is derived from an EMBL/GenBank/DDBJ whole genome shotgun (WGS) entry which is preliminary data.</text>
</comment>